<reference evidence="2" key="2">
    <citation type="submission" date="2021-08" db="EMBL/GenBank/DDBJ databases">
        <authorList>
            <person name="Tani A."/>
            <person name="Ola A."/>
            <person name="Ogura Y."/>
            <person name="Katsura K."/>
            <person name="Hayashi T."/>
        </authorList>
    </citation>
    <scope>NUCLEOTIDE SEQUENCE</scope>
    <source>
        <strain evidence="2">JCM 32048</strain>
    </source>
</reference>
<name>A0AA37HF35_9HYPH</name>
<reference evidence="2" key="1">
    <citation type="journal article" date="2016" name="Front. Microbiol.">
        <title>Genome Sequence of the Piezophilic, Mesophilic Sulfate-Reducing Bacterium Desulfovibrio indicus J2T.</title>
        <authorList>
            <person name="Cao J."/>
            <person name="Maignien L."/>
            <person name="Shao Z."/>
            <person name="Alain K."/>
            <person name="Jebbar M."/>
        </authorList>
    </citation>
    <scope>NUCLEOTIDE SEQUENCE</scope>
    <source>
        <strain evidence="2">JCM 32048</strain>
    </source>
</reference>
<feature type="region of interest" description="Disordered" evidence="1">
    <location>
        <begin position="200"/>
        <end position="231"/>
    </location>
</feature>
<sequence length="244" mass="26665">MLRHARSFPRDIPDRDIAAVLRDPGSAVSRRFFVPSRGRGVPAYVRGSRTSSLSRVSSRATLSRVSPGSSPLTVSKIRRRATSRHSVAYCRFPLRYKLAIFLSCNMTTIKNSSGAISSRSTRRWFWLSGVMDDGCLGVGLGHTPNARRQISGFNRIHRPDYRCRASGQSRRRRGSPSPGGGVTRAPDCCRARAGRNLGACSRSGRGTGLREVRRREAAGNGMPSPGSRTSASGCLIRCRECVVK</sequence>
<evidence type="ECO:0000313" key="2">
    <source>
        <dbReference type="EMBL" id="GJD64050.1"/>
    </source>
</evidence>
<accession>A0AA37HF35</accession>
<evidence type="ECO:0000313" key="3">
    <source>
        <dbReference type="Proteomes" id="UP001055286"/>
    </source>
</evidence>
<organism evidence="2 3">
    <name type="scientific">Methylobacterium frigidaeris</name>
    <dbReference type="NCBI Taxonomy" id="2038277"/>
    <lineage>
        <taxon>Bacteria</taxon>
        <taxon>Pseudomonadati</taxon>
        <taxon>Pseudomonadota</taxon>
        <taxon>Alphaproteobacteria</taxon>
        <taxon>Hyphomicrobiales</taxon>
        <taxon>Methylobacteriaceae</taxon>
        <taxon>Methylobacterium</taxon>
    </lineage>
</organism>
<protein>
    <submittedName>
        <fullName evidence="2">Uncharacterized protein</fullName>
    </submittedName>
</protein>
<dbReference type="Proteomes" id="UP001055286">
    <property type="component" value="Unassembled WGS sequence"/>
</dbReference>
<keyword evidence="3" id="KW-1185">Reference proteome</keyword>
<feature type="region of interest" description="Disordered" evidence="1">
    <location>
        <begin position="164"/>
        <end position="187"/>
    </location>
</feature>
<dbReference type="AlphaFoldDB" id="A0AA37HF35"/>
<dbReference type="EMBL" id="BPQJ01000021">
    <property type="protein sequence ID" value="GJD64050.1"/>
    <property type="molecule type" value="Genomic_DNA"/>
</dbReference>
<gene>
    <name evidence="2" type="ORF">MPEAHAMD_4224</name>
</gene>
<evidence type="ECO:0000256" key="1">
    <source>
        <dbReference type="SAM" id="MobiDB-lite"/>
    </source>
</evidence>
<proteinExistence type="predicted"/>
<comment type="caution">
    <text evidence="2">The sequence shown here is derived from an EMBL/GenBank/DDBJ whole genome shotgun (WGS) entry which is preliminary data.</text>
</comment>
<feature type="compositionally biased region" description="Basic and acidic residues" evidence="1">
    <location>
        <begin position="208"/>
        <end position="217"/>
    </location>
</feature>